<comment type="similarity">
    <text evidence="2">Belongs to the SusD family.</text>
</comment>
<dbReference type="SUPFAM" id="SSF48452">
    <property type="entry name" value="TPR-like"/>
    <property type="match status" value="1"/>
</dbReference>
<evidence type="ECO:0000256" key="3">
    <source>
        <dbReference type="ARBA" id="ARBA00022729"/>
    </source>
</evidence>
<dbReference type="OrthoDB" id="5694214at2"/>
<feature type="domain" description="RagB/SusD" evidence="6">
    <location>
        <begin position="333"/>
        <end position="518"/>
    </location>
</feature>
<evidence type="ECO:0000256" key="2">
    <source>
        <dbReference type="ARBA" id="ARBA00006275"/>
    </source>
</evidence>
<dbReference type="InterPro" id="IPR011990">
    <property type="entry name" value="TPR-like_helical_dom_sf"/>
</dbReference>
<protein>
    <submittedName>
        <fullName evidence="8">Carbohydrate-binding protein SusD</fullName>
    </submittedName>
</protein>
<dbReference type="Proteomes" id="UP000031246">
    <property type="component" value="Unassembled WGS sequence"/>
</dbReference>
<evidence type="ECO:0000256" key="1">
    <source>
        <dbReference type="ARBA" id="ARBA00004442"/>
    </source>
</evidence>
<name>A0A0C1DJF1_9SPHI</name>
<keyword evidence="9" id="KW-1185">Reference proteome</keyword>
<dbReference type="Pfam" id="PF14322">
    <property type="entry name" value="SusD-like_3"/>
    <property type="match status" value="1"/>
</dbReference>
<dbReference type="InterPro" id="IPR033985">
    <property type="entry name" value="SusD-like_N"/>
</dbReference>
<organism evidence="8 9">
    <name type="scientific">Pedobacter kyungheensis</name>
    <dbReference type="NCBI Taxonomy" id="1069985"/>
    <lineage>
        <taxon>Bacteria</taxon>
        <taxon>Pseudomonadati</taxon>
        <taxon>Bacteroidota</taxon>
        <taxon>Sphingobacteriia</taxon>
        <taxon>Sphingobacteriales</taxon>
        <taxon>Sphingobacteriaceae</taxon>
        <taxon>Pedobacter</taxon>
    </lineage>
</organism>
<dbReference type="GO" id="GO:0009279">
    <property type="term" value="C:cell outer membrane"/>
    <property type="evidence" value="ECO:0007669"/>
    <property type="project" value="UniProtKB-SubCell"/>
</dbReference>
<evidence type="ECO:0000313" key="8">
    <source>
        <dbReference type="EMBL" id="KIA94070.1"/>
    </source>
</evidence>
<evidence type="ECO:0000259" key="6">
    <source>
        <dbReference type="Pfam" id="PF07980"/>
    </source>
</evidence>
<reference evidence="8 9" key="1">
    <citation type="submission" date="2014-10" db="EMBL/GenBank/DDBJ databases">
        <title>Pedobacter Kyungheensis.</title>
        <authorList>
            <person name="Anderson B.M."/>
            <person name="Newman J.D."/>
        </authorList>
    </citation>
    <scope>NUCLEOTIDE SEQUENCE [LARGE SCALE GENOMIC DNA]</scope>
    <source>
        <strain evidence="8 9">KACC 16221</strain>
    </source>
</reference>
<dbReference type="EMBL" id="JSYN01000011">
    <property type="protein sequence ID" value="KIA94070.1"/>
    <property type="molecule type" value="Genomic_DNA"/>
</dbReference>
<evidence type="ECO:0000259" key="7">
    <source>
        <dbReference type="Pfam" id="PF14322"/>
    </source>
</evidence>
<keyword evidence="5" id="KW-0998">Cell outer membrane</keyword>
<dbReference type="InterPro" id="IPR012944">
    <property type="entry name" value="SusD_RagB_dom"/>
</dbReference>
<dbReference type="Pfam" id="PF07980">
    <property type="entry name" value="SusD_RagB"/>
    <property type="match status" value="1"/>
</dbReference>
<keyword evidence="4" id="KW-0472">Membrane</keyword>
<keyword evidence="3" id="KW-0732">Signal</keyword>
<dbReference type="RefSeq" id="WP_039475584.1">
    <property type="nucleotide sequence ID" value="NZ_JSYN01000011.1"/>
</dbReference>
<evidence type="ECO:0000256" key="5">
    <source>
        <dbReference type="ARBA" id="ARBA00023237"/>
    </source>
</evidence>
<sequence>MKLNIKNIAALLLLGGVLAGTVGCKKFLDETDPTNLSPSSFYTLPEHAEAGIAAVYSELRFIGNGAGIFSNNWQMLDAPTGIQSTETAQNSDLNNLYSLIYDGTNLHVNQNWNGFYKVIAQANLVLDKVPGINPMDNAQKKRILGEAAFVRAWAYFYLVRLWGDVPLIVKPINSPNDPNFAPSRTPQEQVYKQIVDDLILAEAAGLPYMDATGRVSTAAIKTELAKVYLTMAGQPLNKGTAYYKLAADKAKEVIDYSTANPTALGLFPTYAALHDAKNDNKLEHLFGVQYNDAAGAGNPLQSSYLPLHQPLVSKIDGIGTAIPTGDFYTSYEAGDLRAKNREGYFFTDYYTDGFKMPLINRGKPYIFKHFDIVANGTLGTEGTSRSDLNIPQIRYAETLLIYAEAQNRADGAPNTAAYTALNAIRKRAQLGDLAGLTQTTFEEAVWRERWHELCYEGILWFDMLRLRKVYNESTNGFDNFVGHVNKSVNQPLQTKNLLFPIPTSEIRNNPNLTQNTGY</sequence>
<comment type="caution">
    <text evidence="8">The sequence shown here is derived from an EMBL/GenBank/DDBJ whole genome shotgun (WGS) entry which is preliminary data.</text>
</comment>
<comment type="subcellular location">
    <subcellularLocation>
        <location evidence="1">Cell outer membrane</location>
    </subcellularLocation>
</comment>
<gene>
    <name evidence="8" type="ORF">OC25_10740</name>
</gene>
<dbReference type="PROSITE" id="PS51257">
    <property type="entry name" value="PROKAR_LIPOPROTEIN"/>
    <property type="match status" value="1"/>
</dbReference>
<proteinExistence type="inferred from homology"/>
<dbReference type="Gene3D" id="1.25.40.390">
    <property type="match status" value="1"/>
</dbReference>
<dbReference type="CDD" id="cd08977">
    <property type="entry name" value="SusD"/>
    <property type="match status" value="1"/>
</dbReference>
<evidence type="ECO:0000256" key="4">
    <source>
        <dbReference type="ARBA" id="ARBA00023136"/>
    </source>
</evidence>
<feature type="domain" description="SusD-like N-terminal" evidence="7">
    <location>
        <begin position="87"/>
        <end position="229"/>
    </location>
</feature>
<accession>A0A0C1DJF1</accession>
<evidence type="ECO:0000313" key="9">
    <source>
        <dbReference type="Proteomes" id="UP000031246"/>
    </source>
</evidence>
<dbReference type="AlphaFoldDB" id="A0A0C1DJF1"/>